<keyword evidence="3" id="KW-1185">Reference proteome</keyword>
<evidence type="ECO:0000256" key="1">
    <source>
        <dbReference type="SAM" id="MobiDB-lite"/>
    </source>
</evidence>
<proteinExistence type="predicted"/>
<evidence type="ECO:0000313" key="3">
    <source>
        <dbReference type="Proteomes" id="UP000198287"/>
    </source>
</evidence>
<gene>
    <name evidence="2" type="ORF">Fcan01_03392</name>
</gene>
<organism evidence="2 3">
    <name type="scientific">Folsomia candida</name>
    <name type="common">Springtail</name>
    <dbReference type="NCBI Taxonomy" id="158441"/>
    <lineage>
        <taxon>Eukaryota</taxon>
        <taxon>Metazoa</taxon>
        <taxon>Ecdysozoa</taxon>
        <taxon>Arthropoda</taxon>
        <taxon>Hexapoda</taxon>
        <taxon>Collembola</taxon>
        <taxon>Entomobryomorpha</taxon>
        <taxon>Isotomoidea</taxon>
        <taxon>Isotomidae</taxon>
        <taxon>Proisotominae</taxon>
        <taxon>Folsomia</taxon>
    </lineage>
</organism>
<name>A0A226F2C6_FOLCA</name>
<dbReference type="Proteomes" id="UP000198287">
    <property type="component" value="Unassembled WGS sequence"/>
</dbReference>
<protein>
    <submittedName>
        <fullName evidence="2">Uncharacterized protein</fullName>
    </submittedName>
</protein>
<comment type="caution">
    <text evidence="2">The sequence shown here is derived from an EMBL/GenBank/DDBJ whole genome shotgun (WGS) entry which is preliminary data.</text>
</comment>
<evidence type="ECO:0000313" key="2">
    <source>
        <dbReference type="EMBL" id="OXA63608.1"/>
    </source>
</evidence>
<feature type="region of interest" description="Disordered" evidence="1">
    <location>
        <begin position="1"/>
        <end position="22"/>
    </location>
</feature>
<dbReference type="EMBL" id="LNIX01000001">
    <property type="protein sequence ID" value="OXA63608.1"/>
    <property type="molecule type" value="Genomic_DNA"/>
</dbReference>
<accession>A0A226F2C6</accession>
<sequence length="110" mass="12378">MNAASVNTGGGGGMGKKDKDTQRRIELGDWAVRRTSFVNRDRATEKEWVRNVNKVRSSLIIIFIIVPSAKKKKWSYLTHSAVESKNQQAGTLPVSFIMRYDLILGVLRIT</sequence>
<reference evidence="2 3" key="1">
    <citation type="submission" date="2015-12" db="EMBL/GenBank/DDBJ databases">
        <title>The genome of Folsomia candida.</title>
        <authorList>
            <person name="Faddeeva A."/>
            <person name="Derks M.F."/>
            <person name="Anvar Y."/>
            <person name="Smit S."/>
            <person name="Van Straalen N."/>
            <person name="Roelofs D."/>
        </authorList>
    </citation>
    <scope>NUCLEOTIDE SEQUENCE [LARGE SCALE GENOMIC DNA]</scope>
    <source>
        <strain evidence="2 3">VU population</strain>
        <tissue evidence="2">Whole body</tissue>
    </source>
</reference>
<dbReference type="AlphaFoldDB" id="A0A226F2C6"/>